<evidence type="ECO:0000313" key="3">
    <source>
        <dbReference type="EMBL" id="GFR48973.1"/>
    </source>
</evidence>
<dbReference type="InterPro" id="IPR022712">
    <property type="entry name" value="Beta_Casp"/>
</dbReference>
<dbReference type="Gene3D" id="3.40.50.10890">
    <property type="match status" value="1"/>
</dbReference>
<accession>A0AAD3DW57</accession>
<dbReference type="PANTHER" id="PTHR11203:SF37">
    <property type="entry name" value="INTEGRATOR COMPLEX SUBUNIT 11"/>
    <property type="match status" value="1"/>
</dbReference>
<evidence type="ECO:0000259" key="2">
    <source>
        <dbReference type="Pfam" id="PF10996"/>
    </source>
</evidence>
<dbReference type="EMBL" id="BMAR01000027">
    <property type="protein sequence ID" value="GFR48973.1"/>
    <property type="molecule type" value="Genomic_DNA"/>
</dbReference>
<dbReference type="Pfam" id="PF10996">
    <property type="entry name" value="Beta-Casp"/>
    <property type="match status" value="1"/>
</dbReference>
<feature type="non-terminal residue" evidence="3">
    <location>
        <position position="1"/>
    </location>
</feature>
<evidence type="ECO:0000313" key="4">
    <source>
        <dbReference type="Proteomes" id="UP001054857"/>
    </source>
</evidence>
<gene>
    <name evidence="3" type="ORF">Agub_g10989</name>
</gene>
<protein>
    <recommendedName>
        <fullName evidence="2">Beta-Casp domain-containing protein</fullName>
    </recommendedName>
</protein>
<dbReference type="GO" id="GO:0005634">
    <property type="term" value="C:nucleus"/>
    <property type="evidence" value="ECO:0007669"/>
    <property type="project" value="TreeGrafter"/>
</dbReference>
<feature type="non-terminal residue" evidence="3">
    <location>
        <position position="109"/>
    </location>
</feature>
<dbReference type="Proteomes" id="UP001054857">
    <property type="component" value="Unassembled WGS sequence"/>
</dbReference>
<dbReference type="SUPFAM" id="SSF56281">
    <property type="entry name" value="Metallo-hydrolase/oxidoreductase"/>
    <property type="match status" value="1"/>
</dbReference>
<dbReference type="InterPro" id="IPR050698">
    <property type="entry name" value="MBL"/>
</dbReference>
<organism evidence="3 4">
    <name type="scientific">Astrephomene gubernaculifera</name>
    <dbReference type="NCBI Taxonomy" id="47775"/>
    <lineage>
        <taxon>Eukaryota</taxon>
        <taxon>Viridiplantae</taxon>
        <taxon>Chlorophyta</taxon>
        <taxon>core chlorophytes</taxon>
        <taxon>Chlorophyceae</taxon>
        <taxon>CS clade</taxon>
        <taxon>Chlamydomonadales</taxon>
        <taxon>Astrephomenaceae</taxon>
        <taxon>Astrephomene</taxon>
    </lineage>
</organism>
<dbReference type="GO" id="GO:0004521">
    <property type="term" value="F:RNA endonuclease activity"/>
    <property type="evidence" value="ECO:0007669"/>
    <property type="project" value="TreeGrafter"/>
</dbReference>
<dbReference type="AlphaFoldDB" id="A0AAD3DW57"/>
<reference evidence="3 4" key="1">
    <citation type="journal article" date="2021" name="Sci. Rep.">
        <title>Genome sequencing of the multicellular alga Astrephomene provides insights into convergent evolution of germ-soma differentiation.</title>
        <authorList>
            <person name="Yamashita S."/>
            <person name="Yamamoto K."/>
            <person name="Matsuzaki R."/>
            <person name="Suzuki S."/>
            <person name="Yamaguchi H."/>
            <person name="Hirooka S."/>
            <person name="Minakuchi Y."/>
            <person name="Miyagishima S."/>
            <person name="Kawachi M."/>
            <person name="Toyoda A."/>
            <person name="Nozaki H."/>
        </authorList>
    </citation>
    <scope>NUCLEOTIDE SEQUENCE [LARGE SCALE GENOMIC DNA]</scope>
    <source>
        <strain evidence="3 4">NIES-4017</strain>
    </source>
</reference>
<keyword evidence="4" id="KW-1185">Reference proteome</keyword>
<sequence length="109" mass="11311">ASLRDPKRARERELLAAVVETVAAGGKVLIPTFAMGRAQELLMLITDCWERHGLKVPIYFSSSMASRALVYYQLLLNWTNANVRRTLFGGAGSAAAGSGSGGGGGGGGG</sequence>
<dbReference type="InterPro" id="IPR036866">
    <property type="entry name" value="RibonucZ/Hydroxyglut_hydro"/>
</dbReference>
<feature type="domain" description="Beta-Casp" evidence="2">
    <location>
        <begin position="38"/>
        <end position="86"/>
    </location>
</feature>
<keyword evidence="1" id="KW-0378">Hydrolase</keyword>
<comment type="caution">
    <text evidence="3">The sequence shown here is derived from an EMBL/GenBank/DDBJ whole genome shotgun (WGS) entry which is preliminary data.</text>
</comment>
<dbReference type="GO" id="GO:0016180">
    <property type="term" value="P:snRNA processing"/>
    <property type="evidence" value="ECO:0007669"/>
    <property type="project" value="TreeGrafter"/>
</dbReference>
<proteinExistence type="predicted"/>
<dbReference type="PANTHER" id="PTHR11203">
    <property type="entry name" value="CLEAVAGE AND POLYADENYLATION SPECIFICITY FACTOR FAMILY MEMBER"/>
    <property type="match status" value="1"/>
</dbReference>
<name>A0AAD3DW57_9CHLO</name>
<evidence type="ECO:0000256" key="1">
    <source>
        <dbReference type="ARBA" id="ARBA00022801"/>
    </source>
</evidence>
<dbReference type="GO" id="GO:0016787">
    <property type="term" value="F:hydrolase activity"/>
    <property type="evidence" value="ECO:0007669"/>
    <property type="project" value="UniProtKB-KW"/>
</dbReference>